<gene>
    <name evidence="1" type="ORF">D2E76_10980</name>
</gene>
<proteinExistence type="predicted"/>
<sequence length="188" mass="20569">MTEPINGIDVAAFQQFAEMVQQQPETARARFSVHTEWKGQTRSVATVKSFDLLGETYGRNFTIEADEPPELLGNNTAPNPQELLMAALNACMSVGYAAVAATMGVTVRSLNIETTGELDLRGFLGLDADINPGYNEVRYKVSIDADGTDEQIEEIHQAVMRTSPNFANFSRAIRMVPELVVVNGDATR</sequence>
<accession>A0ABD7HQ61</accession>
<dbReference type="PANTHER" id="PTHR35368:SF1">
    <property type="entry name" value="HYDROPEROXIDE REDUCTASE"/>
    <property type="match status" value="1"/>
</dbReference>
<organism evidence="1 2">
    <name type="scientific">Mycobacteroides abscessus</name>
    <dbReference type="NCBI Taxonomy" id="36809"/>
    <lineage>
        <taxon>Bacteria</taxon>
        <taxon>Bacillati</taxon>
        <taxon>Actinomycetota</taxon>
        <taxon>Actinomycetes</taxon>
        <taxon>Mycobacteriales</taxon>
        <taxon>Mycobacteriaceae</taxon>
        <taxon>Mycobacteroides</taxon>
    </lineage>
</organism>
<dbReference type="InterPro" id="IPR052924">
    <property type="entry name" value="OsmC/Ohr_hydroprdx_reductase"/>
</dbReference>
<dbReference type="AlphaFoldDB" id="A0ABD7HQ61"/>
<dbReference type="Proteomes" id="UP000284557">
    <property type="component" value="Unassembled WGS sequence"/>
</dbReference>
<protein>
    <submittedName>
        <fullName evidence="1">OsmC family peroxiredoxin</fullName>
    </submittedName>
</protein>
<dbReference type="RefSeq" id="WP_100463914.1">
    <property type="nucleotide sequence ID" value="NZ_CP029076.1"/>
</dbReference>
<dbReference type="EMBL" id="QXBN01000007">
    <property type="protein sequence ID" value="RIT39932.1"/>
    <property type="molecule type" value="Genomic_DNA"/>
</dbReference>
<dbReference type="InterPro" id="IPR003718">
    <property type="entry name" value="OsmC/Ohr_fam"/>
</dbReference>
<dbReference type="Pfam" id="PF02566">
    <property type="entry name" value="OsmC"/>
    <property type="match status" value="1"/>
</dbReference>
<name>A0ABD7HQ61_9MYCO</name>
<dbReference type="InterPro" id="IPR015946">
    <property type="entry name" value="KH_dom-like_a/b"/>
</dbReference>
<dbReference type="PANTHER" id="PTHR35368">
    <property type="entry name" value="HYDROPEROXIDE REDUCTASE"/>
    <property type="match status" value="1"/>
</dbReference>
<comment type="caution">
    <text evidence="1">The sequence shown here is derived from an EMBL/GenBank/DDBJ whole genome shotgun (WGS) entry which is preliminary data.</text>
</comment>
<dbReference type="InterPro" id="IPR036102">
    <property type="entry name" value="OsmC/Ohrsf"/>
</dbReference>
<evidence type="ECO:0000313" key="1">
    <source>
        <dbReference type="EMBL" id="RIT39932.1"/>
    </source>
</evidence>
<evidence type="ECO:0000313" key="2">
    <source>
        <dbReference type="Proteomes" id="UP000284557"/>
    </source>
</evidence>
<dbReference type="Gene3D" id="3.30.300.20">
    <property type="match status" value="1"/>
</dbReference>
<reference evidence="1 2" key="1">
    <citation type="submission" date="2018-08" db="EMBL/GenBank/DDBJ databases">
        <title>Linezolid Resistance in Mycobacterium abscessus: MIC Distribution and Comprehensive Investigation of Resistance Mechanisms.</title>
        <authorList>
            <person name="Ye M."/>
            <person name="Xu L."/>
            <person name="Zou Y."/>
            <person name="Li B."/>
            <person name="Guo Q."/>
            <person name="Zhang Y."/>
            <person name="Zhan M."/>
            <person name="Xu B."/>
            <person name="Yu F."/>
            <person name="Zhang Z."/>
            <person name="Chu H."/>
        </authorList>
    </citation>
    <scope>NUCLEOTIDE SEQUENCE [LARGE SCALE GENOMIC DNA]</scope>
    <source>
        <strain evidence="1 2">G143</strain>
    </source>
</reference>
<dbReference type="SUPFAM" id="SSF82784">
    <property type="entry name" value="OsmC-like"/>
    <property type="match status" value="1"/>
</dbReference>